<dbReference type="AlphaFoldDB" id="L7M9A9"/>
<dbReference type="PANTHER" id="PTHR12634">
    <property type="entry name" value="SIT4 YEAST -ASSOCIATING PROTEIN-RELATED"/>
    <property type="match status" value="1"/>
</dbReference>
<feature type="compositionally biased region" description="Low complexity" evidence="3">
    <location>
        <begin position="967"/>
        <end position="1001"/>
    </location>
</feature>
<dbReference type="InterPro" id="IPR007587">
    <property type="entry name" value="SAPS"/>
</dbReference>
<feature type="region of interest" description="Disordered" evidence="3">
    <location>
        <begin position="785"/>
        <end position="1016"/>
    </location>
</feature>
<organism evidence="4">
    <name type="scientific">Rhipicephalus pulchellus</name>
    <name type="common">Yellow backed tick</name>
    <name type="synonym">Dermacentor pulchellus</name>
    <dbReference type="NCBI Taxonomy" id="72859"/>
    <lineage>
        <taxon>Eukaryota</taxon>
        <taxon>Metazoa</taxon>
        <taxon>Ecdysozoa</taxon>
        <taxon>Arthropoda</taxon>
        <taxon>Chelicerata</taxon>
        <taxon>Arachnida</taxon>
        <taxon>Acari</taxon>
        <taxon>Parasitiformes</taxon>
        <taxon>Ixodida</taxon>
        <taxon>Ixodoidea</taxon>
        <taxon>Ixodidae</taxon>
        <taxon>Rhipicephalinae</taxon>
        <taxon>Rhipicephalus</taxon>
        <taxon>Rhipicephalus</taxon>
    </lineage>
</organism>
<dbReference type="GO" id="GO:0019888">
    <property type="term" value="F:protein phosphatase regulator activity"/>
    <property type="evidence" value="ECO:0007669"/>
    <property type="project" value="TreeGrafter"/>
</dbReference>
<dbReference type="PANTHER" id="PTHR12634:SF8">
    <property type="entry name" value="FIERY MOUNTAIN, ISOFORM D"/>
    <property type="match status" value="1"/>
</dbReference>
<keyword evidence="2" id="KW-0131">Cell cycle</keyword>
<dbReference type="EMBL" id="GACK01005301">
    <property type="protein sequence ID" value="JAA59733.1"/>
    <property type="molecule type" value="mRNA"/>
</dbReference>
<dbReference type="SUPFAM" id="SSF48371">
    <property type="entry name" value="ARM repeat"/>
    <property type="match status" value="1"/>
</dbReference>
<dbReference type="Gene3D" id="1.25.10.10">
    <property type="entry name" value="Leucine-rich Repeat Variant"/>
    <property type="match status" value="1"/>
</dbReference>
<reference evidence="4" key="2">
    <citation type="journal article" date="2015" name="J. Proteomics">
        <title>Sexual differences in the sialomes of the zebra tick, Rhipicephalus pulchellus.</title>
        <authorList>
            <person name="Tan A.W."/>
            <person name="Francischetti I.M."/>
            <person name="Slovak M."/>
            <person name="Kini R.M."/>
            <person name="Ribeiro J.M."/>
        </authorList>
    </citation>
    <scope>NUCLEOTIDE SEQUENCE</scope>
    <source>
        <tissue evidence="4">Salivary gland</tissue>
    </source>
</reference>
<dbReference type="GO" id="GO:0019903">
    <property type="term" value="F:protein phosphatase binding"/>
    <property type="evidence" value="ECO:0007669"/>
    <property type="project" value="InterPro"/>
</dbReference>
<feature type="region of interest" description="Disordered" evidence="3">
    <location>
        <begin position="285"/>
        <end position="312"/>
    </location>
</feature>
<dbReference type="Pfam" id="PF04499">
    <property type="entry name" value="SAPS"/>
    <property type="match status" value="1"/>
</dbReference>
<evidence type="ECO:0000256" key="3">
    <source>
        <dbReference type="SAM" id="MobiDB-lite"/>
    </source>
</evidence>
<name>L7M9A9_RHIPC</name>
<comment type="similarity">
    <text evidence="1">Belongs to the SAPS family.</text>
</comment>
<feature type="compositionally biased region" description="Polar residues" evidence="3">
    <location>
        <begin position="881"/>
        <end position="893"/>
    </location>
</feature>
<evidence type="ECO:0000256" key="2">
    <source>
        <dbReference type="ARBA" id="ARBA00023306"/>
    </source>
</evidence>
<protein>
    <submittedName>
        <fullName evidence="4">Putative sap family cell cycle dependent phosphatase-associated protein</fullName>
    </submittedName>
</protein>
<feature type="compositionally biased region" description="Acidic residues" evidence="3">
    <location>
        <begin position="695"/>
        <end position="707"/>
    </location>
</feature>
<accession>L7M9A9</accession>
<evidence type="ECO:0000313" key="4">
    <source>
        <dbReference type="EMBL" id="JAA59733.1"/>
    </source>
</evidence>
<feature type="compositionally biased region" description="Gly residues" evidence="3">
    <location>
        <begin position="301"/>
        <end position="312"/>
    </location>
</feature>
<dbReference type="GO" id="GO:0005634">
    <property type="term" value="C:nucleus"/>
    <property type="evidence" value="ECO:0007669"/>
    <property type="project" value="TreeGrafter"/>
</dbReference>
<evidence type="ECO:0000256" key="1">
    <source>
        <dbReference type="ARBA" id="ARBA00006180"/>
    </source>
</evidence>
<sequence length="1016" mass="110202">MFWKFNLITTSHVETLLSKENVTLRELMDEEDILQECKAQTKRLIEFLVKPEVMDELVDLITHEPPEDVDEKMRYKYPNIACEILTSDVQQINDTLVRSETLMAKLLGFLDNEPPLNPLLASFFTKTAAILVARKADSMFYVCMQKENFVPLLLKHIETSAIMDLLLKFVACTDSEALRASITQWLDKAQVVQQLVALIDPGCSEEKHSNAAEALCEMIKLSREQMSLLQEKAPADPLLESLESTETVAALLEHMFSGDRTCESVFVNGISVLLSLLEFRKQGLAGQQQQQQQNSNNADGPNGGGLGGGSSGGTGMMQNETACFASLFFRSENAEQMTALDVERLRAGVEKVLAAVLPRLGDFLKLLMDPPQKLCWTTTFGVLDPPLGQTRLEVCHLVNALINSNNDDVNKKLAELGALPTILDLFFEYSWNNFLHTQVAQLVSAVISSAHSLDQEGNKVHPLLDQLLGSCTLVQRCLDAWDANNLEQSQPGKHRRGYMGHLTKIVNDIVAAADGGNNSEIVRERLKDLPEDMQGRWKTFTTETLVEINKKNTVSLGGGMPNVSSTDEDECIDLRDVSFHQEAALQQVFPRSVQQAFSDYQMEQVTSNFVEQFGFNDDEFVEADENLVGQLDQLARANFQLPPEVNMQSQAELFERICREKVQTLDDADSDDDIWDDKEVVVSPDTRGRRRLTDDSEEPYSSDSDDENGPRPSAVATSSEEVKMDVDQAAEIDATVAMDTTSPWENAATSNVDSGWATFDNFANFGAANFEAAADTTTPAMPVAMETSDQVPSPPTLEGAAAPLPQPSNEPDSTKCPEATPAMVPAMLPTIGGHCEPSAAERKPTVESTVSDLPKVECPDSSAPKPSTSGSAVNCIELNSAEVSSSADTSVQENRVPEPLDGPADSTPACTDSGSALKPVAMPTCANGPVPSVEPPKTCSATQISTQRLEDSSKANSSGTSADEVVTATTTTTSAQPAPSAADASDPSAPTTTTMPSTAATLPQPPTQPQVQNGPL</sequence>
<reference evidence="4" key="1">
    <citation type="submission" date="2012-11" db="EMBL/GenBank/DDBJ databases">
        <authorList>
            <person name="Lucero-Rivera Y.E."/>
            <person name="Tovar-Ramirez D."/>
        </authorList>
    </citation>
    <scope>NUCLEOTIDE SEQUENCE</scope>
    <source>
        <tissue evidence="4">Salivary gland</tissue>
    </source>
</reference>
<dbReference type="InterPro" id="IPR011989">
    <property type="entry name" value="ARM-like"/>
</dbReference>
<proteinExistence type="evidence at transcript level"/>
<dbReference type="GO" id="GO:0005829">
    <property type="term" value="C:cytosol"/>
    <property type="evidence" value="ECO:0007669"/>
    <property type="project" value="TreeGrafter"/>
</dbReference>
<feature type="region of interest" description="Disordered" evidence="3">
    <location>
        <begin position="684"/>
        <end position="722"/>
    </location>
</feature>
<dbReference type="InterPro" id="IPR016024">
    <property type="entry name" value="ARM-type_fold"/>
</dbReference>